<dbReference type="OrthoDB" id="503788at2"/>
<dbReference type="AlphaFoldDB" id="A0A0H3D7E2"/>
<evidence type="ECO:0000313" key="4">
    <source>
        <dbReference type="Proteomes" id="UP000000328"/>
    </source>
</evidence>
<dbReference type="HOGENOM" id="CLU_020027_2_3_11"/>
<dbReference type="Proteomes" id="UP000000328">
    <property type="component" value="Chromosome"/>
</dbReference>
<protein>
    <submittedName>
        <fullName evidence="3">Beta-lactamase class C</fullName>
    </submittedName>
</protein>
<feature type="domain" description="Beta-lactamase-related" evidence="2">
    <location>
        <begin position="44"/>
        <end position="337"/>
    </location>
</feature>
<name>A0A0H3D7E2_AMYMU</name>
<dbReference type="PANTHER" id="PTHR46825">
    <property type="entry name" value="D-ALANYL-D-ALANINE-CARBOXYPEPTIDASE/ENDOPEPTIDASE AMPH"/>
    <property type="match status" value="1"/>
</dbReference>
<dbReference type="InterPro" id="IPR050491">
    <property type="entry name" value="AmpC-like"/>
</dbReference>
<dbReference type="RefSeq" id="WP_013225511.1">
    <property type="nucleotide sequence ID" value="NC_014318.1"/>
</dbReference>
<dbReference type="GeneID" id="92871407"/>
<evidence type="ECO:0000313" key="3">
    <source>
        <dbReference type="EMBL" id="ADJ45439.1"/>
    </source>
</evidence>
<evidence type="ECO:0000256" key="1">
    <source>
        <dbReference type="SAM" id="SignalP"/>
    </source>
</evidence>
<dbReference type="PATRIC" id="fig|749927.5.peg.3779"/>
<keyword evidence="1" id="KW-0732">Signal</keyword>
<feature type="chain" id="PRO_5002607215" evidence="1">
    <location>
        <begin position="30"/>
        <end position="363"/>
    </location>
</feature>
<organism evidence="3 4">
    <name type="scientific">Amycolatopsis mediterranei (strain U-32)</name>
    <dbReference type="NCBI Taxonomy" id="749927"/>
    <lineage>
        <taxon>Bacteria</taxon>
        <taxon>Bacillati</taxon>
        <taxon>Actinomycetota</taxon>
        <taxon>Actinomycetes</taxon>
        <taxon>Pseudonocardiales</taxon>
        <taxon>Pseudonocardiaceae</taxon>
        <taxon>Amycolatopsis</taxon>
    </lineage>
</organism>
<dbReference type="SUPFAM" id="SSF56601">
    <property type="entry name" value="beta-lactamase/transpeptidase-like"/>
    <property type="match status" value="1"/>
</dbReference>
<dbReference type="PANTHER" id="PTHR46825:SF7">
    <property type="entry name" value="D-ALANYL-D-ALANINE CARBOXYPEPTIDASE"/>
    <property type="match status" value="1"/>
</dbReference>
<dbReference type="EMBL" id="CP002000">
    <property type="protein sequence ID" value="ADJ45439.1"/>
    <property type="molecule type" value="Genomic_DNA"/>
</dbReference>
<dbReference type="eggNOG" id="COG1680">
    <property type="taxonomic scope" value="Bacteria"/>
</dbReference>
<dbReference type="InterPro" id="IPR012338">
    <property type="entry name" value="Beta-lactam/transpept-like"/>
</dbReference>
<dbReference type="Gene3D" id="3.40.710.10">
    <property type="entry name" value="DD-peptidase/beta-lactamase superfamily"/>
    <property type="match status" value="1"/>
</dbReference>
<reference evidence="3 4" key="1">
    <citation type="journal article" date="2010" name="Cell Res.">
        <title>Complete genome sequence of the rifamycin SV-producing Amycolatopsis mediterranei U32 revealed its genetic characteristics in phylogeny and metabolism.</title>
        <authorList>
            <person name="Zhao W."/>
            <person name="Zhong Y."/>
            <person name="Yuan H."/>
            <person name="Wang J."/>
            <person name="Zheng H."/>
            <person name="Wang Y."/>
            <person name="Cen X."/>
            <person name="Xu F."/>
            <person name="Bai J."/>
            <person name="Han X."/>
            <person name="Lu G."/>
            <person name="Zhu Y."/>
            <person name="Shao Z."/>
            <person name="Yan H."/>
            <person name="Li C."/>
            <person name="Peng N."/>
            <person name="Zhang Z."/>
            <person name="Zhang Y."/>
            <person name="Lin W."/>
            <person name="Fan Y."/>
            <person name="Qin Z."/>
            <person name="Hu Y."/>
            <person name="Zhu B."/>
            <person name="Wang S."/>
            <person name="Ding X."/>
            <person name="Zhao G.P."/>
        </authorList>
    </citation>
    <scope>NUCLEOTIDE SEQUENCE [LARGE SCALE GENOMIC DNA]</scope>
    <source>
        <strain evidence="4">U-32</strain>
    </source>
</reference>
<accession>A0A0H3D7E2</accession>
<proteinExistence type="predicted"/>
<gene>
    <name evidence="3" type="ordered locus">AMED_3656</name>
</gene>
<dbReference type="Pfam" id="PF00144">
    <property type="entry name" value="Beta-lactamase"/>
    <property type="match status" value="1"/>
</dbReference>
<feature type="signal peptide" evidence="1">
    <location>
        <begin position="1"/>
        <end position="29"/>
    </location>
</feature>
<sequence>MRHPGIRFTALAVAGIAGLSLAMVGTAAASGGPDRQAIIRALDLMTTTGAAGAQVRIAADGQEFTARSGVARLGSPRGVPVNGRFRIASVTKTFTATVLLQLAGEGRLALDDTVSRYLPGLLPDGDRITVRMLLQHSSGLYNYSDDLTGDPAELQRHWDPQDLVAIATAHPLNFPPGTASKYSNTDYIVVGLLVEHLTGRSWATAVRNRIIRPLGLHDTSLPGDRTTIPGPHAHGYTPRDGALVDVTAMNPSVGWAAGEIISTTADLDTFTAALFGGRLLTPAQLTNMTTLSPAGSAYGLGLSTNVLSCGVRVWGHTGDVPGYDTLLATTRDGRIRLQLSLTTAARQTPLQGYRQLVDEVFCG</sequence>
<dbReference type="InterPro" id="IPR001466">
    <property type="entry name" value="Beta-lactam-related"/>
</dbReference>
<dbReference type="KEGG" id="amd:AMED_3656"/>
<evidence type="ECO:0000259" key="2">
    <source>
        <dbReference type="Pfam" id="PF00144"/>
    </source>
</evidence>